<proteinExistence type="predicted"/>
<keyword evidence="2" id="KW-1185">Reference proteome</keyword>
<evidence type="ECO:0000313" key="1">
    <source>
        <dbReference type="EMBL" id="KAK3597799.1"/>
    </source>
</evidence>
<evidence type="ECO:0000313" key="2">
    <source>
        <dbReference type="Proteomes" id="UP001195483"/>
    </source>
</evidence>
<organism evidence="1 2">
    <name type="scientific">Potamilus streckersoni</name>
    <dbReference type="NCBI Taxonomy" id="2493646"/>
    <lineage>
        <taxon>Eukaryota</taxon>
        <taxon>Metazoa</taxon>
        <taxon>Spiralia</taxon>
        <taxon>Lophotrochozoa</taxon>
        <taxon>Mollusca</taxon>
        <taxon>Bivalvia</taxon>
        <taxon>Autobranchia</taxon>
        <taxon>Heteroconchia</taxon>
        <taxon>Palaeoheterodonta</taxon>
        <taxon>Unionida</taxon>
        <taxon>Unionoidea</taxon>
        <taxon>Unionidae</taxon>
        <taxon>Ambleminae</taxon>
        <taxon>Lampsilini</taxon>
        <taxon>Potamilus</taxon>
    </lineage>
</organism>
<dbReference type="AlphaFoldDB" id="A0AAE0SU32"/>
<accession>A0AAE0SU32</accession>
<name>A0AAE0SU32_9BIVA</name>
<protein>
    <submittedName>
        <fullName evidence="1">Uncharacterized protein</fullName>
    </submittedName>
</protein>
<reference evidence="1" key="2">
    <citation type="journal article" date="2021" name="Genome Biol. Evol.">
        <title>Developing a high-quality reference genome for a parasitic bivalve with doubly uniparental inheritance (Bivalvia: Unionida).</title>
        <authorList>
            <person name="Smith C.H."/>
        </authorList>
    </citation>
    <scope>NUCLEOTIDE SEQUENCE</scope>
    <source>
        <strain evidence="1">CHS0354</strain>
        <tissue evidence="1">Mantle</tissue>
    </source>
</reference>
<dbReference type="EMBL" id="JAEAOA010000432">
    <property type="protein sequence ID" value="KAK3597799.1"/>
    <property type="molecule type" value="Genomic_DNA"/>
</dbReference>
<sequence>MLATLGDAAEALLKLSFRIAQACNPLKTLIEGGSAVSILDSSQQLSRSLVGVTKAILLFESFDKLVSKSKEFVVMLSANENYLTTVVSLVNSLKILTSQWSPSSSSSSEFATKMNKFLEDYKNYKPVVSKDLLREMTASWENFVTVACGLVESTKGNIASVARVTLFKQGSCGKAKSQARNLVVAYEEIYNFQFTLKDSLAEAMRAWTSFNAASIINSDFNAATLKSADDPEIFEKLELLSAFSFICYKISVRTATDAYCDILEYLEGHRSFDRVEEGTLITSLFSRTPLKCHISEKFYEVPTKPSNQEDKAYISLEDLYAGNPVVFKIPDSQWLIDHGWISPRQRHDTIFVQRFEIFLPVVSRNKKRRFQPITIMIQ</sequence>
<gene>
    <name evidence="1" type="ORF">CHS0354_006169</name>
</gene>
<reference evidence="1" key="1">
    <citation type="journal article" date="2021" name="Genome Biol. Evol.">
        <title>A High-Quality Reference Genome for a Parasitic Bivalve with Doubly Uniparental Inheritance (Bivalvia: Unionida).</title>
        <authorList>
            <person name="Smith C.H."/>
        </authorList>
    </citation>
    <scope>NUCLEOTIDE SEQUENCE</scope>
    <source>
        <strain evidence="1">CHS0354</strain>
    </source>
</reference>
<reference evidence="1" key="3">
    <citation type="submission" date="2023-05" db="EMBL/GenBank/DDBJ databases">
        <authorList>
            <person name="Smith C.H."/>
        </authorList>
    </citation>
    <scope>NUCLEOTIDE SEQUENCE</scope>
    <source>
        <strain evidence="1">CHS0354</strain>
        <tissue evidence="1">Mantle</tissue>
    </source>
</reference>
<comment type="caution">
    <text evidence="1">The sequence shown here is derived from an EMBL/GenBank/DDBJ whole genome shotgun (WGS) entry which is preliminary data.</text>
</comment>
<dbReference type="Proteomes" id="UP001195483">
    <property type="component" value="Unassembled WGS sequence"/>
</dbReference>